<dbReference type="Proteomes" id="UP000278475">
    <property type="component" value="Unassembled WGS sequence"/>
</dbReference>
<gene>
    <name evidence="3" type="ORF">DRJ31_10045</name>
</gene>
<accession>A0A497EKX8</accession>
<evidence type="ECO:0000256" key="1">
    <source>
        <dbReference type="ARBA" id="ARBA00022729"/>
    </source>
</evidence>
<dbReference type="PANTHER" id="PTHR30483:SF37">
    <property type="entry name" value="ABC TRANSPORTER SUBSTRATE-BINDING PROTEIN"/>
    <property type="match status" value="1"/>
</dbReference>
<name>A0A497EKX8_9CREN</name>
<dbReference type="CDD" id="cd06338">
    <property type="entry name" value="PBP1_ABC_ligand_binding-like"/>
    <property type="match status" value="1"/>
</dbReference>
<dbReference type="SUPFAM" id="SSF53822">
    <property type="entry name" value="Periplasmic binding protein-like I"/>
    <property type="match status" value="1"/>
</dbReference>
<reference evidence="3 4" key="1">
    <citation type="submission" date="2018-06" db="EMBL/GenBank/DDBJ databases">
        <title>Extensive metabolic versatility and redundancy in microbially diverse, dynamic hydrothermal sediments.</title>
        <authorList>
            <person name="Dombrowski N."/>
            <person name="Teske A."/>
            <person name="Baker B.J."/>
        </authorList>
    </citation>
    <scope>NUCLEOTIDE SEQUENCE [LARGE SCALE GENOMIC DNA]</scope>
    <source>
        <strain evidence="3">B66_G16</strain>
    </source>
</reference>
<dbReference type="Gene3D" id="3.40.50.2300">
    <property type="match status" value="2"/>
</dbReference>
<dbReference type="InterPro" id="IPR028082">
    <property type="entry name" value="Peripla_BP_I"/>
</dbReference>
<dbReference type="InterPro" id="IPR051010">
    <property type="entry name" value="BCAA_transport"/>
</dbReference>
<dbReference type="Pfam" id="PF13458">
    <property type="entry name" value="Peripla_BP_6"/>
    <property type="match status" value="1"/>
</dbReference>
<protein>
    <submittedName>
        <fullName evidence="3">Branched-chain amino acid ABC transporter substrate-binding protein</fullName>
    </submittedName>
</protein>
<sequence length="432" mass="46524">MSDISDTLSGLPSQISSSVSEVVSEALGKINITAPPPSGPIYAGEIKIGMTVSLKGKYAHEGEMTLAGVQTAIRWVNEHGGVVIGDKRYNLSLVYYDDESDPKLVPELYSRLIERDKVDFLLGPYSSGLTMATEPVAEEHGMILISIGGASDSIYQRGYKYAVQAWSPASHYFIAAIDMLASLNDPDIKVALIYENSAFATVAAQGAKEALQNHGISIVYEKAYEKGATEFSSIISEAIAAGANVLIGGGHFADGTALTQQSWELGWKLKAIILMVAPTLPDYYEQLQNVAENVIGVSQWEIGVAYSPSSARDIGLEWYGPTQDEFVNLFEEISGGVVPDYHAAAGANGILVLVKAIEEAGIINQDAVRSAFNRIHLMTFFGEFKIDPSTGLQIGHKMIAVQWQNGEKVIVAPPEAATGELVYPASNWWSRG</sequence>
<proteinExistence type="predicted"/>
<evidence type="ECO:0000313" key="4">
    <source>
        <dbReference type="Proteomes" id="UP000278475"/>
    </source>
</evidence>
<dbReference type="AlphaFoldDB" id="A0A497EKX8"/>
<comment type="caution">
    <text evidence="3">The sequence shown here is derived from an EMBL/GenBank/DDBJ whole genome shotgun (WGS) entry which is preliminary data.</text>
</comment>
<keyword evidence="1" id="KW-0732">Signal</keyword>
<evidence type="ECO:0000313" key="3">
    <source>
        <dbReference type="EMBL" id="RLE46435.1"/>
    </source>
</evidence>
<organism evidence="3 4">
    <name type="scientific">Thermoproteota archaeon</name>
    <dbReference type="NCBI Taxonomy" id="2056631"/>
    <lineage>
        <taxon>Archaea</taxon>
        <taxon>Thermoproteota</taxon>
    </lineage>
</organism>
<dbReference type="InterPro" id="IPR028081">
    <property type="entry name" value="Leu-bd"/>
</dbReference>
<dbReference type="PANTHER" id="PTHR30483">
    <property type="entry name" value="LEUCINE-SPECIFIC-BINDING PROTEIN"/>
    <property type="match status" value="1"/>
</dbReference>
<evidence type="ECO:0000259" key="2">
    <source>
        <dbReference type="Pfam" id="PF13458"/>
    </source>
</evidence>
<dbReference type="EMBL" id="QMQV01000184">
    <property type="protein sequence ID" value="RLE46435.1"/>
    <property type="molecule type" value="Genomic_DNA"/>
</dbReference>
<feature type="domain" description="Leucine-binding protein" evidence="2">
    <location>
        <begin position="45"/>
        <end position="406"/>
    </location>
</feature>